<accession>A0A0H2S6F4</accession>
<proteinExistence type="predicted"/>
<dbReference type="EMBL" id="KQ085884">
    <property type="protein sequence ID" value="KLO19827.1"/>
    <property type="molecule type" value="Genomic_DNA"/>
</dbReference>
<keyword evidence="1" id="KW-0472">Membrane</keyword>
<evidence type="ECO:0000313" key="3">
    <source>
        <dbReference type="Proteomes" id="UP000053477"/>
    </source>
</evidence>
<name>A0A0H2S6F4_9AGAM</name>
<feature type="transmembrane region" description="Helical" evidence="1">
    <location>
        <begin position="161"/>
        <end position="183"/>
    </location>
</feature>
<organism evidence="2 3">
    <name type="scientific">Schizopora paradoxa</name>
    <dbReference type="NCBI Taxonomy" id="27342"/>
    <lineage>
        <taxon>Eukaryota</taxon>
        <taxon>Fungi</taxon>
        <taxon>Dikarya</taxon>
        <taxon>Basidiomycota</taxon>
        <taxon>Agaricomycotina</taxon>
        <taxon>Agaricomycetes</taxon>
        <taxon>Hymenochaetales</taxon>
        <taxon>Schizoporaceae</taxon>
        <taxon>Schizopora</taxon>
    </lineage>
</organism>
<keyword evidence="3" id="KW-1185">Reference proteome</keyword>
<dbReference type="STRING" id="27342.A0A0H2S6F4"/>
<feature type="transmembrane region" description="Helical" evidence="1">
    <location>
        <begin position="127"/>
        <end position="149"/>
    </location>
</feature>
<dbReference type="AlphaFoldDB" id="A0A0H2S6F4"/>
<feature type="transmembrane region" description="Helical" evidence="1">
    <location>
        <begin position="90"/>
        <end position="112"/>
    </location>
</feature>
<dbReference type="InParanoid" id="A0A0H2S6F4"/>
<reference evidence="2 3" key="1">
    <citation type="submission" date="2015-04" db="EMBL/GenBank/DDBJ databases">
        <title>Complete genome sequence of Schizopora paradoxa KUC8140, a cosmopolitan wood degrader in East Asia.</title>
        <authorList>
            <consortium name="DOE Joint Genome Institute"/>
            <person name="Min B."/>
            <person name="Park H."/>
            <person name="Jang Y."/>
            <person name="Kim J.-J."/>
            <person name="Kim K.H."/>
            <person name="Pangilinan J."/>
            <person name="Lipzen A."/>
            <person name="Riley R."/>
            <person name="Grigoriev I.V."/>
            <person name="Spatafora J.W."/>
            <person name="Choi I.-G."/>
        </authorList>
    </citation>
    <scope>NUCLEOTIDE SEQUENCE [LARGE SCALE GENOMIC DNA]</scope>
    <source>
        <strain evidence="2 3">KUC8140</strain>
    </source>
</reference>
<protein>
    <submittedName>
        <fullName evidence="2">Uncharacterized protein</fullName>
    </submittedName>
</protein>
<keyword evidence="1" id="KW-1133">Transmembrane helix</keyword>
<evidence type="ECO:0000256" key="1">
    <source>
        <dbReference type="SAM" id="Phobius"/>
    </source>
</evidence>
<keyword evidence="1" id="KW-0812">Transmembrane</keyword>
<gene>
    <name evidence="2" type="ORF">SCHPADRAFT_42607</name>
</gene>
<evidence type="ECO:0000313" key="2">
    <source>
        <dbReference type="EMBL" id="KLO19827.1"/>
    </source>
</evidence>
<dbReference type="Proteomes" id="UP000053477">
    <property type="component" value="Unassembled WGS sequence"/>
</dbReference>
<sequence length="241" mass="27155">MRKQEQFRTSFMDFATLATFFSSITATTLQFSFGNADSDSTWTLVNICWFASLVLSVASAANSFLGAIVHHPGFLVRPYENRSVQNWFRFSPAILLTISGMLFLVGMCGFTFSRSSSGTPSQTQGTAIQVITTSLTGGNFMALTIIFMLAYSKSGAAMIHFLIHLTVVLVMIMLAMLVFIFLLPCHLIFRREFPRVEEWLFWKSKLLGGPWPKVDTLFDDHWDDLNDYFHRRRASSPAEGA</sequence>
<feature type="transmembrane region" description="Helical" evidence="1">
    <location>
        <begin position="42"/>
        <end position="69"/>
    </location>
</feature>